<dbReference type="STRING" id="768679.TTX_1363"/>
<dbReference type="EMBL" id="FN869859">
    <property type="protein sequence ID" value="CCC82000.1"/>
    <property type="molecule type" value="Genomic_DNA"/>
</dbReference>
<feature type="domain" description="Glycosyltransferase subfamily 4-like N-terminal" evidence="2">
    <location>
        <begin position="14"/>
        <end position="183"/>
    </location>
</feature>
<keyword evidence="4" id="KW-1185">Reference proteome</keyword>
<dbReference type="Pfam" id="PF13439">
    <property type="entry name" value="Glyco_transf_4"/>
    <property type="match status" value="1"/>
</dbReference>
<evidence type="ECO:0000259" key="2">
    <source>
        <dbReference type="Pfam" id="PF13439"/>
    </source>
</evidence>
<protein>
    <submittedName>
        <fullName evidence="3">LPS biosynthesis glycosyltransferase</fullName>
    </submittedName>
</protein>
<dbReference type="Pfam" id="PF00534">
    <property type="entry name" value="Glycos_transf_1"/>
    <property type="match status" value="1"/>
</dbReference>
<organism evidence="3 4">
    <name type="scientific">Thermoproteus tenax (strain ATCC 35583 / DSM 2078 / JCM 9277 / NBRC 100435 / Kra 1)</name>
    <dbReference type="NCBI Taxonomy" id="768679"/>
    <lineage>
        <taxon>Archaea</taxon>
        <taxon>Thermoproteota</taxon>
        <taxon>Thermoprotei</taxon>
        <taxon>Thermoproteales</taxon>
        <taxon>Thermoproteaceae</taxon>
        <taxon>Thermoproteus</taxon>
    </lineage>
</organism>
<feature type="domain" description="Glycosyl transferase family 1" evidence="1">
    <location>
        <begin position="188"/>
        <end position="348"/>
    </location>
</feature>
<dbReference type="CDD" id="cd03801">
    <property type="entry name" value="GT4_PimA-like"/>
    <property type="match status" value="1"/>
</dbReference>
<accession>G4RKA5</accession>
<evidence type="ECO:0000313" key="3">
    <source>
        <dbReference type="EMBL" id="CCC82000.1"/>
    </source>
</evidence>
<gene>
    <name evidence="3" type="ordered locus">TTX_1363</name>
</gene>
<dbReference type="OrthoDB" id="132546at2157"/>
<dbReference type="PATRIC" id="fig|768679.9.peg.1383"/>
<evidence type="ECO:0000259" key="1">
    <source>
        <dbReference type="Pfam" id="PF00534"/>
    </source>
</evidence>
<reference evidence="3 4" key="1">
    <citation type="journal article" date="2011" name="PLoS ONE">
        <title>The complete genome sequence of Thermoproteus tenax: a physiologically versatile member of the Crenarchaeota.</title>
        <authorList>
            <person name="Siebers B."/>
            <person name="Zaparty M."/>
            <person name="Raddatz G."/>
            <person name="Tjaden B."/>
            <person name="Albers S.V."/>
            <person name="Bell S.D."/>
            <person name="Blombach F."/>
            <person name="Kletzin A."/>
            <person name="Kyrpides N."/>
            <person name="Lanz C."/>
            <person name="Plagens A."/>
            <person name="Rampp M."/>
            <person name="Rosinus A."/>
            <person name="von Jan M."/>
            <person name="Makarova K.S."/>
            <person name="Klenk H.P."/>
            <person name="Schuster S.C."/>
            <person name="Hensel R."/>
        </authorList>
    </citation>
    <scope>NUCLEOTIDE SEQUENCE [LARGE SCALE GENOMIC DNA]</scope>
    <source>
        <strain evidence="4">ATCC 35583 / DSM 2078 / JCM 9277 / NBRC 100435 / Kra 1</strain>
    </source>
</reference>
<dbReference type="Gene3D" id="3.40.50.2000">
    <property type="entry name" value="Glycogen Phosphorylase B"/>
    <property type="match status" value="2"/>
</dbReference>
<dbReference type="GO" id="GO:0016757">
    <property type="term" value="F:glycosyltransferase activity"/>
    <property type="evidence" value="ECO:0007669"/>
    <property type="project" value="InterPro"/>
</dbReference>
<dbReference type="AlphaFoldDB" id="G4RKA5"/>
<dbReference type="SUPFAM" id="SSF53756">
    <property type="entry name" value="UDP-Glycosyltransferase/glycogen phosphorylase"/>
    <property type="match status" value="1"/>
</dbReference>
<dbReference type="InterPro" id="IPR001296">
    <property type="entry name" value="Glyco_trans_1"/>
</dbReference>
<dbReference type="GeneID" id="11262245"/>
<dbReference type="HOGENOM" id="CLU_009583_2_2_2"/>
<dbReference type="PaxDb" id="768679-TTX_1363"/>
<dbReference type="InterPro" id="IPR050194">
    <property type="entry name" value="Glycosyltransferase_grp1"/>
</dbReference>
<dbReference type="Proteomes" id="UP000002654">
    <property type="component" value="Chromosome"/>
</dbReference>
<evidence type="ECO:0000313" key="4">
    <source>
        <dbReference type="Proteomes" id="UP000002654"/>
    </source>
</evidence>
<name>G4RKA5_THETK</name>
<dbReference type="InterPro" id="IPR028098">
    <property type="entry name" value="Glyco_trans_4-like_N"/>
</dbReference>
<dbReference type="PANTHER" id="PTHR45947">
    <property type="entry name" value="SULFOQUINOVOSYL TRANSFERASE SQD2"/>
    <property type="match status" value="1"/>
</dbReference>
<dbReference type="eggNOG" id="arCOG01403">
    <property type="taxonomic scope" value="Archaea"/>
</dbReference>
<dbReference type="RefSeq" id="WP_014127255.1">
    <property type="nucleotide sequence ID" value="NC_016070.1"/>
</dbReference>
<proteinExistence type="predicted"/>
<sequence>MKIIHIAPFYAPVIGGMEEVVKRVAEHLARDNEVYVVTYNRLRKGGRGKLPREEEINGVKVIRLKPTLIWSHGTYSEELPQAIKRLRPDVVHVHAWRHPHVFQTAKLKDKLGFRAILHPHAPYHTMKQVGIVTWTYYKFIDTFLKNVLTKYDKIIALTPHEEKTLTEIGVGEGKIVVIPHGIDEGIIDQNNIKDEATLLYVGRISKAKNLDLLIKAMKHINKQVKDARLIVAGPDEGLAQDIVRQARKNSLKIEYLGVVGEEAKHELYRKAAVLTHPAIYEPFGITLLEAQAHGTPCVITGRGGQIYAAPPGRTSLYAEPDPVKYAEGVVELITNKDLHRTLSNNAVEWARQHTWSRIMPMYKKLYQEIAQR</sequence>
<dbReference type="PANTHER" id="PTHR45947:SF3">
    <property type="entry name" value="SULFOQUINOVOSYL TRANSFERASE SQD2"/>
    <property type="match status" value="1"/>
</dbReference>
<dbReference type="KEGG" id="ttn:TTX_1363"/>